<dbReference type="OrthoDB" id="9783783at2"/>
<keyword evidence="4" id="KW-0677">Repeat</keyword>
<gene>
    <name evidence="9" type="ORF">TSACC_22996</name>
</gene>
<organism evidence="9 10">
    <name type="scientific">Terrimicrobium sacchariphilum</name>
    <dbReference type="NCBI Taxonomy" id="690879"/>
    <lineage>
        <taxon>Bacteria</taxon>
        <taxon>Pseudomonadati</taxon>
        <taxon>Verrucomicrobiota</taxon>
        <taxon>Terrimicrobiia</taxon>
        <taxon>Terrimicrobiales</taxon>
        <taxon>Terrimicrobiaceae</taxon>
        <taxon>Terrimicrobium</taxon>
    </lineage>
</organism>
<accession>A0A146GA96</accession>
<dbReference type="GO" id="GO:0016787">
    <property type="term" value="F:hydrolase activity"/>
    <property type="evidence" value="ECO:0007669"/>
    <property type="project" value="UniProtKB-KW"/>
</dbReference>
<dbReference type="PROSITE" id="PS51146">
    <property type="entry name" value="KAIC"/>
    <property type="match status" value="2"/>
</dbReference>
<evidence type="ECO:0000256" key="4">
    <source>
        <dbReference type="ARBA" id="ARBA00022737"/>
    </source>
</evidence>
<dbReference type="Proteomes" id="UP000076023">
    <property type="component" value="Unassembled WGS sequence"/>
</dbReference>
<dbReference type="InterPro" id="IPR014774">
    <property type="entry name" value="KaiC-like_dom"/>
</dbReference>
<dbReference type="InterPro" id="IPR010624">
    <property type="entry name" value="KaiC_dom"/>
</dbReference>
<dbReference type="PANTHER" id="PTHR42926">
    <property type="match status" value="1"/>
</dbReference>
<sequence>MSDLVPIGIRGLDEILFGGVKRGNILLLEGAAGVGKTTLGLEFIYRGVVEQNEPGLVVTFEMSPQKLMRDAKAFGWELGRLEETGKLRIIYTSPLVLLQELHAHDGLLIQQVRKMKARRLLLDGLSPLRLFGEQFNGRPFRDSLHLLVETLQREDVTAMLTRETPENEGARGGELAHEQFVCDTVLTLRNDFNGRNRARSITISKSRGQDFVPGRHTLRIESGEGVRVYQRAQSRARCVTEQPTSTTRSSIGTAELDGLVGNGVLDGSTTLTVGVSGTGKTVMGLQFLAEGVRQGKPGLLVTLDEHPNQILRNARGLGIPMHRYVKEGKVHICYESPQELELDVHFDRIARLVEEHKVQRVLIDSLSAYVMAEDRKREFHDFIYALTTFFKDRLLTVFMNYESPELLGVSQISEEIKVSTIVDNIILLNYVEFSNRLRRAITVPKARGSAPSRITREFRITKRGVELEPAMSEDGENVPQLPFSAYYGILARSPARHSPVIDDHLMNGAGASLESVGRQAGEDTALADGPAGKEPANLRRKTSSRIPKGRK</sequence>
<dbReference type="AlphaFoldDB" id="A0A146GA96"/>
<keyword evidence="6" id="KW-0378">Hydrolase</keyword>
<dbReference type="SUPFAM" id="SSF52540">
    <property type="entry name" value="P-loop containing nucleoside triphosphate hydrolases"/>
    <property type="match status" value="2"/>
</dbReference>
<evidence type="ECO:0000313" key="10">
    <source>
        <dbReference type="Proteomes" id="UP000076023"/>
    </source>
</evidence>
<dbReference type="EC" id="2.7.11.1" evidence="1"/>
<keyword evidence="5" id="KW-0418">Kinase</keyword>
<keyword evidence="10" id="KW-1185">Reference proteome</keyword>
<feature type="domain" description="KaiC" evidence="8">
    <location>
        <begin position="3"/>
        <end position="242"/>
    </location>
</feature>
<dbReference type="InterPro" id="IPR027417">
    <property type="entry name" value="P-loop_NTPase"/>
</dbReference>
<dbReference type="PIRSF" id="PIRSF039117">
    <property type="entry name" value="KaiC"/>
    <property type="match status" value="1"/>
</dbReference>
<protein>
    <recommendedName>
        <fullName evidence="1">non-specific serine/threonine protein kinase</fullName>
        <ecNumber evidence="1">2.7.11.1</ecNumber>
    </recommendedName>
</protein>
<proteinExistence type="predicted"/>
<feature type="compositionally biased region" description="Basic residues" evidence="7">
    <location>
        <begin position="538"/>
        <end position="551"/>
    </location>
</feature>
<dbReference type="Gene3D" id="3.40.50.300">
    <property type="entry name" value="P-loop containing nucleotide triphosphate hydrolases"/>
    <property type="match status" value="2"/>
</dbReference>
<keyword evidence="3" id="KW-0808">Transferase</keyword>
<evidence type="ECO:0000256" key="3">
    <source>
        <dbReference type="ARBA" id="ARBA00022679"/>
    </source>
</evidence>
<dbReference type="PANTHER" id="PTHR42926:SF1">
    <property type="entry name" value="CIRCADIAN CLOCK OSCILLATOR PROTEIN KAIC 1"/>
    <property type="match status" value="1"/>
</dbReference>
<dbReference type="Pfam" id="PF06745">
    <property type="entry name" value="ATPase"/>
    <property type="match status" value="2"/>
</dbReference>
<dbReference type="GO" id="GO:0005524">
    <property type="term" value="F:ATP binding"/>
    <property type="evidence" value="ECO:0007669"/>
    <property type="project" value="InterPro"/>
</dbReference>
<evidence type="ECO:0000256" key="2">
    <source>
        <dbReference type="ARBA" id="ARBA00022553"/>
    </source>
</evidence>
<dbReference type="RefSeq" id="WP_153811473.1">
    <property type="nucleotide sequence ID" value="NZ_BDCO01000002.1"/>
</dbReference>
<feature type="domain" description="KaiC" evidence="8">
    <location>
        <begin position="247"/>
        <end position="481"/>
    </location>
</feature>
<keyword evidence="2" id="KW-0597">Phosphoprotein</keyword>
<evidence type="ECO:0000256" key="7">
    <source>
        <dbReference type="SAM" id="MobiDB-lite"/>
    </source>
</evidence>
<dbReference type="InterPro" id="IPR030665">
    <property type="entry name" value="KaiC"/>
</dbReference>
<dbReference type="GO" id="GO:0004674">
    <property type="term" value="F:protein serine/threonine kinase activity"/>
    <property type="evidence" value="ECO:0007669"/>
    <property type="project" value="UniProtKB-EC"/>
</dbReference>
<evidence type="ECO:0000256" key="5">
    <source>
        <dbReference type="ARBA" id="ARBA00022777"/>
    </source>
</evidence>
<dbReference type="STRING" id="690879.TSACC_22996"/>
<dbReference type="InParanoid" id="A0A146GA96"/>
<dbReference type="InterPro" id="IPR051347">
    <property type="entry name" value="Circadian_clock_KaiC-rel"/>
</dbReference>
<comment type="caution">
    <text evidence="9">The sequence shown here is derived from an EMBL/GenBank/DDBJ whole genome shotgun (WGS) entry which is preliminary data.</text>
</comment>
<feature type="region of interest" description="Disordered" evidence="7">
    <location>
        <begin position="513"/>
        <end position="551"/>
    </location>
</feature>
<evidence type="ECO:0000256" key="1">
    <source>
        <dbReference type="ARBA" id="ARBA00012513"/>
    </source>
</evidence>
<evidence type="ECO:0000313" key="9">
    <source>
        <dbReference type="EMBL" id="GAT34565.1"/>
    </source>
</evidence>
<dbReference type="EMBL" id="BDCO01000002">
    <property type="protein sequence ID" value="GAT34565.1"/>
    <property type="molecule type" value="Genomic_DNA"/>
</dbReference>
<evidence type="ECO:0000256" key="6">
    <source>
        <dbReference type="ARBA" id="ARBA00022801"/>
    </source>
</evidence>
<evidence type="ECO:0000259" key="8">
    <source>
        <dbReference type="PROSITE" id="PS51146"/>
    </source>
</evidence>
<name>A0A146GA96_TERSA</name>
<reference evidence="10" key="1">
    <citation type="journal article" date="2017" name="Genome Announc.">
        <title>Draft Genome Sequence of Terrimicrobium sacchariphilum NM-5T, a Facultative Anaerobic Soil Bacterium of the Class Spartobacteria.</title>
        <authorList>
            <person name="Qiu Y.L."/>
            <person name="Tourlousse D.M."/>
            <person name="Matsuura N."/>
            <person name="Ohashi A."/>
            <person name="Sekiguchi Y."/>
        </authorList>
    </citation>
    <scope>NUCLEOTIDE SEQUENCE [LARGE SCALE GENOMIC DNA]</scope>
    <source>
        <strain evidence="10">NM-5</strain>
    </source>
</reference>